<name>A0A1F4SU88_UNCSA</name>
<proteinExistence type="predicted"/>
<evidence type="ECO:0000259" key="1">
    <source>
        <dbReference type="SMART" id="SM00670"/>
    </source>
</evidence>
<protein>
    <submittedName>
        <fullName evidence="2">Putative toxin-antitoxin system toxin component, PIN family</fullName>
    </submittedName>
</protein>
<dbReference type="STRING" id="1802579.A2310_05540"/>
<dbReference type="EMBL" id="MEUB01000013">
    <property type="protein sequence ID" value="OGC23991.1"/>
    <property type="molecule type" value="Genomic_DNA"/>
</dbReference>
<evidence type="ECO:0000313" key="2">
    <source>
        <dbReference type="EMBL" id="OGC23991.1"/>
    </source>
</evidence>
<dbReference type="InterPro" id="IPR029060">
    <property type="entry name" value="PIN-like_dom_sf"/>
</dbReference>
<dbReference type="Proteomes" id="UP000178417">
    <property type="component" value="Unassembled WGS sequence"/>
</dbReference>
<dbReference type="InterPro" id="IPR002716">
    <property type="entry name" value="PIN_dom"/>
</dbReference>
<organism evidence="2 3">
    <name type="scientific">candidate division WOR-1 bacterium RIFOXYB2_FULL_37_13</name>
    <dbReference type="NCBI Taxonomy" id="1802579"/>
    <lineage>
        <taxon>Bacteria</taxon>
        <taxon>Bacillati</taxon>
        <taxon>Saganbacteria</taxon>
    </lineage>
</organism>
<reference evidence="2 3" key="1">
    <citation type="journal article" date="2016" name="Nat. Commun.">
        <title>Thousands of microbial genomes shed light on interconnected biogeochemical processes in an aquifer system.</title>
        <authorList>
            <person name="Anantharaman K."/>
            <person name="Brown C.T."/>
            <person name="Hug L.A."/>
            <person name="Sharon I."/>
            <person name="Castelle C.J."/>
            <person name="Probst A.J."/>
            <person name="Thomas B.C."/>
            <person name="Singh A."/>
            <person name="Wilkins M.J."/>
            <person name="Karaoz U."/>
            <person name="Brodie E.L."/>
            <person name="Williams K.H."/>
            <person name="Hubbard S.S."/>
            <person name="Banfield J.F."/>
        </authorList>
    </citation>
    <scope>NUCLEOTIDE SEQUENCE [LARGE SCALE GENOMIC DNA]</scope>
</reference>
<dbReference type="PANTHER" id="PTHR34610">
    <property type="entry name" value="SSL7007 PROTEIN"/>
    <property type="match status" value="1"/>
</dbReference>
<gene>
    <name evidence="2" type="ORF">A2310_05540</name>
</gene>
<accession>A0A1F4SU88</accession>
<comment type="caution">
    <text evidence="2">The sequence shown here is derived from an EMBL/GenBank/DDBJ whole genome shotgun (WGS) entry which is preliminary data.</text>
</comment>
<feature type="domain" description="PIN" evidence="1">
    <location>
        <begin position="2"/>
        <end position="112"/>
    </location>
</feature>
<dbReference type="PANTHER" id="PTHR34610:SF3">
    <property type="entry name" value="SSL7007 PROTEIN"/>
    <property type="match status" value="1"/>
</dbReference>
<dbReference type="Gene3D" id="3.40.50.1010">
    <property type="entry name" value="5'-nuclease"/>
    <property type="match status" value="1"/>
</dbReference>
<dbReference type="InterPro" id="IPR002850">
    <property type="entry name" value="PIN_toxin-like"/>
</dbReference>
<dbReference type="NCBIfam" id="TIGR00305">
    <property type="entry name" value="putative toxin-antitoxin system toxin component, PIN family"/>
    <property type="match status" value="1"/>
</dbReference>
<sequence>MINVVLDTNVVLAAYLTQGAASKIVKLWAEGKFELLISDDIVKEYLRILLVKKIEPELVSEFNQQLTRFARLICPSKEFKIVKDDPADDKFFECAIEGTADFIVSNDKHLLNVKKYKAVKVVSVQDFLKKFER</sequence>
<dbReference type="Pfam" id="PF13470">
    <property type="entry name" value="PIN_3"/>
    <property type="match status" value="1"/>
</dbReference>
<dbReference type="SMART" id="SM00670">
    <property type="entry name" value="PINc"/>
    <property type="match status" value="1"/>
</dbReference>
<dbReference type="SUPFAM" id="SSF88723">
    <property type="entry name" value="PIN domain-like"/>
    <property type="match status" value="1"/>
</dbReference>
<evidence type="ECO:0000313" key="3">
    <source>
        <dbReference type="Proteomes" id="UP000178417"/>
    </source>
</evidence>
<dbReference type="AlphaFoldDB" id="A0A1F4SU88"/>